<sequence length="85" mass="10076">MCSPLTLCPFHFWIQTHFVLFHFIFDSVPLFLFVQTCSFIHMCESYIILSYKLRYNSEACLKAYSLVSQVHAQARQQNYFLLALD</sequence>
<accession>A0AAX6EPI8</accession>
<evidence type="ECO:0000256" key="1">
    <source>
        <dbReference type="SAM" id="Phobius"/>
    </source>
</evidence>
<reference evidence="2" key="1">
    <citation type="journal article" date="2023" name="GigaByte">
        <title>Genome assembly of the bearded iris, Iris pallida Lam.</title>
        <authorList>
            <person name="Bruccoleri R.E."/>
            <person name="Oakeley E.J."/>
            <person name="Faust A.M.E."/>
            <person name="Altorfer M."/>
            <person name="Dessus-Babus S."/>
            <person name="Burckhardt D."/>
            <person name="Oertli M."/>
            <person name="Naumann U."/>
            <person name="Petersen F."/>
            <person name="Wong J."/>
        </authorList>
    </citation>
    <scope>NUCLEOTIDE SEQUENCE</scope>
    <source>
        <strain evidence="2">GSM-AAB239-AS_SAM_17_03QT</strain>
    </source>
</reference>
<gene>
    <name evidence="2" type="ORF">M6B38_178600</name>
</gene>
<keyword evidence="1" id="KW-0812">Transmembrane</keyword>
<keyword evidence="3" id="KW-1185">Reference proteome</keyword>
<dbReference type="AlphaFoldDB" id="A0AAX6EPI8"/>
<evidence type="ECO:0000313" key="3">
    <source>
        <dbReference type="Proteomes" id="UP001140949"/>
    </source>
</evidence>
<protein>
    <submittedName>
        <fullName evidence="2">Uncharacterized protein</fullName>
    </submittedName>
</protein>
<organism evidence="2 3">
    <name type="scientific">Iris pallida</name>
    <name type="common">Sweet iris</name>
    <dbReference type="NCBI Taxonomy" id="29817"/>
    <lineage>
        <taxon>Eukaryota</taxon>
        <taxon>Viridiplantae</taxon>
        <taxon>Streptophyta</taxon>
        <taxon>Embryophyta</taxon>
        <taxon>Tracheophyta</taxon>
        <taxon>Spermatophyta</taxon>
        <taxon>Magnoliopsida</taxon>
        <taxon>Liliopsida</taxon>
        <taxon>Asparagales</taxon>
        <taxon>Iridaceae</taxon>
        <taxon>Iridoideae</taxon>
        <taxon>Irideae</taxon>
        <taxon>Iris</taxon>
    </lineage>
</organism>
<keyword evidence="1" id="KW-1133">Transmembrane helix</keyword>
<reference evidence="2" key="2">
    <citation type="submission" date="2023-04" db="EMBL/GenBank/DDBJ databases">
        <authorList>
            <person name="Bruccoleri R.E."/>
            <person name="Oakeley E.J."/>
            <person name="Faust A.-M."/>
            <person name="Dessus-Babus S."/>
            <person name="Altorfer M."/>
            <person name="Burckhardt D."/>
            <person name="Oertli M."/>
            <person name="Naumann U."/>
            <person name="Petersen F."/>
            <person name="Wong J."/>
        </authorList>
    </citation>
    <scope>NUCLEOTIDE SEQUENCE</scope>
    <source>
        <strain evidence="2">GSM-AAB239-AS_SAM_17_03QT</strain>
        <tissue evidence="2">Leaf</tissue>
    </source>
</reference>
<feature type="transmembrane region" description="Helical" evidence="1">
    <location>
        <begin position="12"/>
        <end position="34"/>
    </location>
</feature>
<dbReference type="EMBL" id="JANAVB010035220">
    <property type="protein sequence ID" value="KAJ6805739.1"/>
    <property type="molecule type" value="Genomic_DNA"/>
</dbReference>
<name>A0AAX6EPI8_IRIPA</name>
<comment type="caution">
    <text evidence="2">The sequence shown here is derived from an EMBL/GenBank/DDBJ whole genome shotgun (WGS) entry which is preliminary data.</text>
</comment>
<dbReference type="Proteomes" id="UP001140949">
    <property type="component" value="Unassembled WGS sequence"/>
</dbReference>
<proteinExistence type="predicted"/>
<keyword evidence="1" id="KW-0472">Membrane</keyword>
<evidence type="ECO:0000313" key="2">
    <source>
        <dbReference type="EMBL" id="KAJ6805739.1"/>
    </source>
</evidence>